<dbReference type="AlphaFoldDB" id="A0A1M5ZUB9"/>
<proteinExistence type="predicted"/>
<name>A0A1M5ZUB9_9FIRM</name>
<dbReference type="STRING" id="1121420.SAMN02746098_03657"/>
<gene>
    <name evidence="1" type="ORF">SAMN02746098_03657</name>
</gene>
<evidence type="ECO:0000313" key="2">
    <source>
        <dbReference type="Proteomes" id="UP000183954"/>
    </source>
</evidence>
<reference evidence="2" key="1">
    <citation type="submission" date="2016-11" db="EMBL/GenBank/DDBJ databases">
        <authorList>
            <person name="Varghese N."/>
            <person name="Submissions S."/>
        </authorList>
    </citation>
    <scope>NUCLEOTIDE SEQUENCE [LARGE SCALE GENOMIC DNA]</scope>
    <source>
        <strain evidence="2">DSM 15449</strain>
    </source>
</reference>
<dbReference type="EMBL" id="FQXJ01000015">
    <property type="protein sequence ID" value="SHI27716.1"/>
    <property type="molecule type" value="Genomic_DNA"/>
</dbReference>
<evidence type="ECO:0000313" key="1">
    <source>
        <dbReference type="EMBL" id="SHI27716.1"/>
    </source>
</evidence>
<organism evidence="1 2">
    <name type="scientific">Desulfosporosinus lacus DSM 15449</name>
    <dbReference type="NCBI Taxonomy" id="1121420"/>
    <lineage>
        <taxon>Bacteria</taxon>
        <taxon>Bacillati</taxon>
        <taxon>Bacillota</taxon>
        <taxon>Clostridia</taxon>
        <taxon>Eubacteriales</taxon>
        <taxon>Desulfitobacteriaceae</taxon>
        <taxon>Desulfosporosinus</taxon>
    </lineage>
</organism>
<dbReference type="Proteomes" id="UP000183954">
    <property type="component" value="Unassembled WGS sequence"/>
</dbReference>
<accession>A0A1M5ZUB9</accession>
<sequence length="95" mass="11352">MMLKQAKNMEREYCITIHFEESGEADNEKALLLLYCMMKFADIIHYYPTDLVSDKECARIIKEEGFRIQFKTRYEPYELRAFFSKKCSFDIDVGI</sequence>
<keyword evidence="2" id="KW-1185">Reference proteome</keyword>
<protein>
    <submittedName>
        <fullName evidence="1">p2 response regulator binding domain-containing protein</fullName>
    </submittedName>
</protein>